<gene>
    <name evidence="2" type="ORF">DERYTH_LOCUS16555</name>
</gene>
<evidence type="ECO:0000313" key="3">
    <source>
        <dbReference type="Proteomes" id="UP000789405"/>
    </source>
</evidence>
<dbReference type="Proteomes" id="UP000789405">
    <property type="component" value="Unassembled WGS sequence"/>
</dbReference>
<dbReference type="AlphaFoldDB" id="A0A9N9NPS6"/>
<evidence type="ECO:0000313" key="2">
    <source>
        <dbReference type="EMBL" id="CAG8747393.1"/>
    </source>
</evidence>
<accession>A0A9N9NPS6</accession>
<protein>
    <submittedName>
        <fullName evidence="2">15022_t:CDS:1</fullName>
    </submittedName>
</protein>
<feature type="transmembrane region" description="Helical" evidence="1">
    <location>
        <begin position="20"/>
        <end position="49"/>
    </location>
</feature>
<comment type="caution">
    <text evidence="2">The sequence shown here is derived from an EMBL/GenBank/DDBJ whole genome shotgun (WGS) entry which is preliminary data.</text>
</comment>
<keyword evidence="1" id="KW-0472">Membrane</keyword>
<name>A0A9N9NPS6_9GLOM</name>
<dbReference type="EMBL" id="CAJVPY010014603">
    <property type="protein sequence ID" value="CAG8747393.1"/>
    <property type="molecule type" value="Genomic_DNA"/>
</dbReference>
<organism evidence="2 3">
    <name type="scientific">Dentiscutata erythropus</name>
    <dbReference type="NCBI Taxonomy" id="1348616"/>
    <lineage>
        <taxon>Eukaryota</taxon>
        <taxon>Fungi</taxon>
        <taxon>Fungi incertae sedis</taxon>
        <taxon>Mucoromycota</taxon>
        <taxon>Glomeromycotina</taxon>
        <taxon>Glomeromycetes</taxon>
        <taxon>Diversisporales</taxon>
        <taxon>Gigasporaceae</taxon>
        <taxon>Dentiscutata</taxon>
    </lineage>
</organism>
<proteinExistence type="predicted"/>
<sequence>MHDSEVSGWRNSDDQGKDPISLPIVLPLLIGYITWLVVFDFVGDIIYVAAQLLSNNKNSAIELTLCEIHCS</sequence>
<evidence type="ECO:0000256" key="1">
    <source>
        <dbReference type="SAM" id="Phobius"/>
    </source>
</evidence>
<keyword evidence="1" id="KW-0812">Transmembrane</keyword>
<keyword evidence="1" id="KW-1133">Transmembrane helix</keyword>
<keyword evidence="3" id="KW-1185">Reference proteome</keyword>
<reference evidence="2" key="1">
    <citation type="submission" date="2021-06" db="EMBL/GenBank/DDBJ databases">
        <authorList>
            <person name="Kallberg Y."/>
            <person name="Tangrot J."/>
            <person name="Rosling A."/>
        </authorList>
    </citation>
    <scope>NUCLEOTIDE SEQUENCE</scope>
    <source>
        <strain evidence="2">MA453B</strain>
    </source>
</reference>